<evidence type="ECO:0000256" key="2">
    <source>
        <dbReference type="ARBA" id="ARBA00022485"/>
    </source>
</evidence>
<keyword evidence="9" id="KW-1185">Reference proteome</keyword>
<evidence type="ECO:0000259" key="7">
    <source>
        <dbReference type="PROSITE" id="PS51918"/>
    </source>
</evidence>
<keyword evidence="4" id="KW-0479">Metal-binding</keyword>
<dbReference type="InterPro" id="IPR039661">
    <property type="entry name" value="ELP3"/>
</dbReference>
<dbReference type="InterPro" id="IPR023404">
    <property type="entry name" value="rSAM_horseshoe"/>
</dbReference>
<dbReference type="HOGENOM" id="CLU_060920_0_0_9"/>
<dbReference type="Gene3D" id="3.80.30.20">
    <property type="entry name" value="tm_1862 like domain"/>
    <property type="match status" value="1"/>
</dbReference>
<feature type="domain" description="Radical SAM core" evidence="7">
    <location>
        <begin position="14"/>
        <end position="256"/>
    </location>
</feature>
<evidence type="ECO:0000313" key="8">
    <source>
        <dbReference type="EMBL" id="ADZ83791.1"/>
    </source>
</evidence>
<dbReference type="KEGG" id="cle:Clole_2077"/>
<dbReference type="EMBL" id="CP002582">
    <property type="protein sequence ID" value="ADZ83791.1"/>
    <property type="molecule type" value="Genomic_DNA"/>
</dbReference>
<dbReference type="Pfam" id="PF04055">
    <property type="entry name" value="Radical_SAM"/>
    <property type="match status" value="1"/>
</dbReference>
<dbReference type="SMART" id="SM00729">
    <property type="entry name" value="Elp3"/>
    <property type="match status" value="1"/>
</dbReference>
<name>F2JQC9_CELLD</name>
<dbReference type="NCBIfam" id="TIGR01212">
    <property type="entry name" value="TIGR01212 family radical SAM protein"/>
    <property type="match status" value="1"/>
</dbReference>
<dbReference type="GO" id="GO:0003824">
    <property type="term" value="F:catalytic activity"/>
    <property type="evidence" value="ECO:0007669"/>
    <property type="project" value="InterPro"/>
</dbReference>
<reference evidence="8 9" key="1">
    <citation type="journal article" date="2011" name="J. Bacteriol.">
        <title>Complete genome sequence of the cellulose-degrading bacterium Cellulosilyticum lentocellum.</title>
        <authorList>
            <consortium name="US DOE Joint Genome Institute"/>
            <person name="Miller D.A."/>
            <person name="Suen G."/>
            <person name="Bruce D."/>
            <person name="Copeland A."/>
            <person name="Cheng J.F."/>
            <person name="Detter C."/>
            <person name="Goodwin L.A."/>
            <person name="Han C.S."/>
            <person name="Hauser L.J."/>
            <person name="Land M.L."/>
            <person name="Lapidus A."/>
            <person name="Lucas S."/>
            <person name="Meincke L."/>
            <person name="Pitluck S."/>
            <person name="Tapia R."/>
            <person name="Teshima H."/>
            <person name="Woyke T."/>
            <person name="Fox B.G."/>
            <person name="Angert E.R."/>
            <person name="Currie C.R."/>
        </authorList>
    </citation>
    <scope>NUCLEOTIDE SEQUENCE [LARGE SCALE GENOMIC DNA]</scope>
    <source>
        <strain evidence="9">ATCC 49066 / DSM 5427 / NCIMB 11756 / RHM5</strain>
    </source>
</reference>
<proteinExistence type="predicted"/>
<dbReference type="SFLD" id="SFLDG01086">
    <property type="entry name" value="elongater_protein-like"/>
    <property type="match status" value="1"/>
</dbReference>
<protein>
    <recommendedName>
        <fullName evidence="7">Radical SAM core domain-containing protein</fullName>
    </recommendedName>
</protein>
<dbReference type="InterPro" id="IPR006638">
    <property type="entry name" value="Elp3/MiaA/NifB-like_rSAM"/>
</dbReference>
<evidence type="ECO:0000313" key="9">
    <source>
        <dbReference type="Proteomes" id="UP000008467"/>
    </source>
</evidence>
<evidence type="ECO:0000256" key="4">
    <source>
        <dbReference type="ARBA" id="ARBA00022723"/>
    </source>
</evidence>
<dbReference type="STRING" id="642492.Clole_2077"/>
<evidence type="ECO:0000256" key="6">
    <source>
        <dbReference type="ARBA" id="ARBA00023014"/>
    </source>
</evidence>
<dbReference type="PROSITE" id="PS51918">
    <property type="entry name" value="RADICAL_SAM"/>
    <property type="match status" value="1"/>
</dbReference>
<sequence length="319" mass="36716">MEVYYKYSTYLKEKYGDKVYKIPIHLPVTCPNRDGAVAYGGCTFCGDVGAGYEMRSSKESVAEQLEKNIEKIKNKYKARYFIPYLQNYSNTYMPLDTFKKVLGELNHPDSVGISVSTRPDCINKAYLDALHEWATTYKKEVCIELGLQTINYHTLKIINRGHSLAEYLDAIMQIKAYPFTLCTHIIVDLPWDTMEDVIETAKCMSALKSDYVKLHALYIVKNTVLGAAYEKGELELIDLESYKERVITFLRYLSPDIVVQRIIGRAPEEHTLYANWNTSWWKIHDDVVATMEKHGYKQGDLCNYLNGKALKRFNSCLSL</sequence>
<keyword evidence="5" id="KW-0408">Iron</keyword>
<dbReference type="GO" id="GO:0046872">
    <property type="term" value="F:metal ion binding"/>
    <property type="evidence" value="ECO:0007669"/>
    <property type="project" value="UniProtKB-KW"/>
</dbReference>
<accession>F2JQC9</accession>
<evidence type="ECO:0000256" key="3">
    <source>
        <dbReference type="ARBA" id="ARBA00022691"/>
    </source>
</evidence>
<keyword evidence="6" id="KW-0411">Iron-sulfur</keyword>
<organism evidence="8 9">
    <name type="scientific">Cellulosilyticum lentocellum (strain ATCC 49066 / DSM 5427 / NCIMB 11756 / RHM5)</name>
    <name type="common">Clostridium lentocellum</name>
    <dbReference type="NCBI Taxonomy" id="642492"/>
    <lineage>
        <taxon>Bacteria</taxon>
        <taxon>Bacillati</taxon>
        <taxon>Bacillota</taxon>
        <taxon>Clostridia</taxon>
        <taxon>Lachnospirales</taxon>
        <taxon>Cellulosilyticaceae</taxon>
        <taxon>Cellulosilyticum</taxon>
    </lineage>
</organism>
<keyword evidence="2" id="KW-0004">4Fe-4S</keyword>
<keyword evidence="3" id="KW-0949">S-adenosyl-L-methionine</keyword>
<dbReference type="eggNOG" id="COG1242">
    <property type="taxonomic scope" value="Bacteria"/>
</dbReference>
<dbReference type="InterPro" id="IPR032432">
    <property type="entry name" value="Radical_SAM_C"/>
</dbReference>
<dbReference type="InterPro" id="IPR007197">
    <property type="entry name" value="rSAM"/>
</dbReference>
<evidence type="ECO:0000256" key="5">
    <source>
        <dbReference type="ARBA" id="ARBA00023004"/>
    </source>
</evidence>
<dbReference type="GO" id="GO:0051539">
    <property type="term" value="F:4 iron, 4 sulfur cluster binding"/>
    <property type="evidence" value="ECO:0007669"/>
    <property type="project" value="UniProtKB-KW"/>
</dbReference>
<dbReference type="SFLD" id="SFLDG01091">
    <property type="entry name" value="uncharacterized_CHP01210-like"/>
    <property type="match status" value="1"/>
</dbReference>
<dbReference type="SFLD" id="SFLDS00029">
    <property type="entry name" value="Radical_SAM"/>
    <property type="match status" value="1"/>
</dbReference>
<dbReference type="AlphaFoldDB" id="F2JQC9"/>
<gene>
    <name evidence="8" type="ordered locus">Clole_2077</name>
</gene>
<dbReference type="InterPro" id="IPR058240">
    <property type="entry name" value="rSAM_sf"/>
</dbReference>
<comment type="cofactor">
    <cofactor evidence="1">
        <name>[4Fe-4S] cluster</name>
        <dbReference type="ChEBI" id="CHEBI:49883"/>
    </cofactor>
</comment>
<dbReference type="InterPro" id="IPR005911">
    <property type="entry name" value="YhcC-like"/>
</dbReference>
<dbReference type="RefSeq" id="WP_013657085.1">
    <property type="nucleotide sequence ID" value="NC_015275.1"/>
</dbReference>
<dbReference type="PANTHER" id="PTHR11135:SF1">
    <property type="entry name" value="PROTEIN YHCC"/>
    <property type="match status" value="1"/>
</dbReference>
<evidence type="ECO:0000256" key="1">
    <source>
        <dbReference type="ARBA" id="ARBA00001966"/>
    </source>
</evidence>
<dbReference type="PANTHER" id="PTHR11135">
    <property type="entry name" value="HISTONE ACETYLTRANSFERASE-RELATED"/>
    <property type="match status" value="1"/>
</dbReference>
<dbReference type="Pfam" id="PF16199">
    <property type="entry name" value="Radical_SAM_C"/>
    <property type="match status" value="1"/>
</dbReference>
<dbReference type="Proteomes" id="UP000008467">
    <property type="component" value="Chromosome"/>
</dbReference>
<dbReference type="SUPFAM" id="SSF102114">
    <property type="entry name" value="Radical SAM enzymes"/>
    <property type="match status" value="1"/>
</dbReference>